<dbReference type="NCBIfam" id="NF045515">
    <property type="entry name" value="Glp_gephyrin"/>
    <property type="match status" value="1"/>
</dbReference>
<evidence type="ECO:0000256" key="6">
    <source>
        <dbReference type="ARBA" id="ARBA00022679"/>
    </source>
</evidence>
<dbReference type="Proteomes" id="UP000273252">
    <property type="component" value="Unassembled WGS sequence"/>
</dbReference>
<dbReference type="NCBIfam" id="TIGR00176">
    <property type="entry name" value="mobB"/>
    <property type="match status" value="1"/>
</dbReference>
<dbReference type="SUPFAM" id="SSF52540">
    <property type="entry name" value="P-loop containing nucleoside triphosphate hydrolases"/>
    <property type="match status" value="1"/>
</dbReference>
<dbReference type="NCBIfam" id="NF011060">
    <property type="entry name" value="PRK14491.1"/>
    <property type="match status" value="1"/>
</dbReference>
<dbReference type="NCBIfam" id="TIGR00177">
    <property type="entry name" value="molyb_syn"/>
    <property type="match status" value="1"/>
</dbReference>
<dbReference type="GO" id="GO:0046872">
    <property type="term" value="F:metal ion binding"/>
    <property type="evidence" value="ECO:0007669"/>
    <property type="project" value="UniProtKB-UniRule"/>
</dbReference>
<dbReference type="Pfam" id="PF03454">
    <property type="entry name" value="MoeA_C"/>
    <property type="match status" value="1"/>
</dbReference>
<keyword evidence="9 11" id="KW-0501">Molybdenum cofactor biosynthesis</keyword>
<dbReference type="PIRSF" id="PIRSF036618">
    <property type="entry name" value="MobB_MoeA"/>
    <property type="match status" value="1"/>
</dbReference>
<dbReference type="Gene3D" id="3.90.105.10">
    <property type="entry name" value="Molybdopterin biosynthesis moea protein, domain 2"/>
    <property type="match status" value="1"/>
</dbReference>
<proteinExistence type="inferred from homology"/>
<dbReference type="FunFam" id="2.170.190.11:FF:000008">
    <property type="entry name" value="Molybdopterin molybdenumtransferase"/>
    <property type="match status" value="1"/>
</dbReference>
<keyword evidence="5 11" id="KW-0500">Molybdenum</keyword>
<dbReference type="InterPro" id="IPR036425">
    <property type="entry name" value="MoaB/Mog-like_dom_sf"/>
</dbReference>
<evidence type="ECO:0000256" key="10">
    <source>
        <dbReference type="ARBA" id="ARBA00047317"/>
    </source>
</evidence>
<dbReference type="PROSITE" id="PS01079">
    <property type="entry name" value="MOCF_BIOSYNTHESIS_2"/>
    <property type="match status" value="1"/>
</dbReference>
<keyword evidence="7 11" id="KW-0479">Metal-binding</keyword>
<comment type="function">
    <text evidence="2 11">Catalyzes the insertion of molybdate into adenylated molybdopterin with the concomitant release of AMP.</text>
</comment>
<dbReference type="FunFam" id="3.40.980.10:FF:000004">
    <property type="entry name" value="Molybdopterin molybdenumtransferase"/>
    <property type="match status" value="1"/>
</dbReference>
<comment type="pathway">
    <text evidence="3 11">Cofactor biosynthesis; molybdopterin biosynthesis.</text>
</comment>
<comment type="similarity">
    <text evidence="4 11">Belongs to the MoeA family.</text>
</comment>
<dbReference type="RefSeq" id="WP_120034742.1">
    <property type="nucleotide sequence ID" value="NZ_QVMU01000028.1"/>
</dbReference>
<keyword evidence="6 11" id="KW-0808">Transferase</keyword>
<dbReference type="UniPathway" id="UPA00344"/>
<evidence type="ECO:0000313" key="13">
    <source>
        <dbReference type="EMBL" id="RJX66466.1"/>
    </source>
</evidence>
<dbReference type="InterPro" id="IPR038987">
    <property type="entry name" value="MoeA-like"/>
</dbReference>
<dbReference type="Gene3D" id="3.40.980.10">
    <property type="entry name" value="MoaB/Mog-like domain"/>
    <property type="match status" value="1"/>
</dbReference>
<dbReference type="GO" id="GO:0005829">
    <property type="term" value="C:cytosol"/>
    <property type="evidence" value="ECO:0007669"/>
    <property type="project" value="TreeGrafter"/>
</dbReference>
<dbReference type="CDD" id="cd00887">
    <property type="entry name" value="MoeA"/>
    <property type="match status" value="1"/>
</dbReference>
<dbReference type="InterPro" id="IPR005110">
    <property type="entry name" value="MoeA_linker/N"/>
</dbReference>
<comment type="catalytic activity">
    <reaction evidence="10">
        <text>adenylyl-molybdopterin + molybdate = Mo-molybdopterin + AMP + H(+)</text>
        <dbReference type="Rhea" id="RHEA:35047"/>
        <dbReference type="ChEBI" id="CHEBI:15378"/>
        <dbReference type="ChEBI" id="CHEBI:36264"/>
        <dbReference type="ChEBI" id="CHEBI:62727"/>
        <dbReference type="ChEBI" id="CHEBI:71302"/>
        <dbReference type="ChEBI" id="CHEBI:456215"/>
        <dbReference type="EC" id="2.10.1.1"/>
    </reaction>
</comment>
<dbReference type="PANTHER" id="PTHR10192:SF31">
    <property type="entry name" value="MOLYBDOPTERIN MOLYBDENUMTRANSFERASE"/>
    <property type="match status" value="1"/>
</dbReference>
<dbReference type="GO" id="GO:0006777">
    <property type="term" value="P:Mo-molybdopterin cofactor biosynthetic process"/>
    <property type="evidence" value="ECO:0007669"/>
    <property type="project" value="UniProtKB-UniRule"/>
</dbReference>
<evidence type="ECO:0000313" key="14">
    <source>
        <dbReference type="Proteomes" id="UP000273252"/>
    </source>
</evidence>
<comment type="caution">
    <text evidence="13">The sequence shown here is derived from an EMBL/GenBank/DDBJ whole genome shotgun (WGS) entry which is preliminary data.</text>
</comment>
<dbReference type="InterPro" id="IPR004435">
    <property type="entry name" value="MobB_dom"/>
</dbReference>
<dbReference type="Gene3D" id="3.40.50.300">
    <property type="entry name" value="P-loop containing nucleotide triphosphate hydrolases"/>
    <property type="match status" value="1"/>
</dbReference>
<dbReference type="InterPro" id="IPR036135">
    <property type="entry name" value="MoeA_linker/N_sf"/>
</dbReference>
<evidence type="ECO:0000259" key="12">
    <source>
        <dbReference type="SMART" id="SM00852"/>
    </source>
</evidence>
<evidence type="ECO:0000256" key="3">
    <source>
        <dbReference type="ARBA" id="ARBA00005046"/>
    </source>
</evidence>
<comment type="cofactor">
    <cofactor evidence="1 11">
        <name>Mg(2+)</name>
        <dbReference type="ChEBI" id="CHEBI:18420"/>
    </cofactor>
</comment>
<dbReference type="PANTHER" id="PTHR10192">
    <property type="entry name" value="MOLYBDOPTERIN BIOSYNTHESIS PROTEIN"/>
    <property type="match status" value="1"/>
</dbReference>
<protein>
    <recommendedName>
        <fullName evidence="11">Molybdopterin molybdenumtransferase</fullName>
        <ecNumber evidence="11">2.10.1.1</ecNumber>
    </recommendedName>
</protein>
<gene>
    <name evidence="13" type="primary">moeA</name>
    <name evidence="13" type="ORF">DZ860_20195</name>
</gene>
<keyword evidence="8 11" id="KW-0460">Magnesium</keyword>
<dbReference type="Gene3D" id="2.40.340.10">
    <property type="entry name" value="MoeA, C-terminal, domain IV"/>
    <property type="match status" value="1"/>
</dbReference>
<dbReference type="SUPFAM" id="SSF63882">
    <property type="entry name" value="MoeA N-terminal region -like"/>
    <property type="match status" value="1"/>
</dbReference>
<dbReference type="CDD" id="cd03116">
    <property type="entry name" value="MobB"/>
    <property type="match status" value="1"/>
</dbReference>
<evidence type="ECO:0000256" key="8">
    <source>
        <dbReference type="ARBA" id="ARBA00022842"/>
    </source>
</evidence>
<evidence type="ECO:0000256" key="1">
    <source>
        <dbReference type="ARBA" id="ARBA00001946"/>
    </source>
</evidence>
<dbReference type="InterPro" id="IPR027417">
    <property type="entry name" value="P-loop_NTPase"/>
</dbReference>
<feature type="domain" description="MoaB/Mog" evidence="12">
    <location>
        <begin position="365"/>
        <end position="502"/>
    </location>
</feature>
<dbReference type="FunFam" id="3.40.50.300:FF:000920">
    <property type="entry name" value="Molybdopterin-guanine dinucleotide biosynthesis protein B"/>
    <property type="match status" value="1"/>
</dbReference>
<dbReference type="EC" id="2.10.1.1" evidence="11"/>
<keyword evidence="14" id="KW-1185">Reference proteome</keyword>
<reference evidence="13 14" key="1">
    <citation type="submission" date="2018-08" db="EMBL/GenBank/DDBJ databases">
        <title>Vibrio isolated from the Eastern China Marginal Seas.</title>
        <authorList>
            <person name="Li Y."/>
        </authorList>
    </citation>
    <scope>NUCLEOTIDE SEQUENCE [LARGE SCALE GENOMIC DNA]</scope>
    <source>
        <strain evidence="13 14">BEI233</strain>
    </source>
</reference>
<dbReference type="EMBL" id="QVMU01000028">
    <property type="protein sequence ID" value="RJX66466.1"/>
    <property type="molecule type" value="Genomic_DNA"/>
</dbReference>
<dbReference type="GO" id="GO:0005525">
    <property type="term" value="F:GTP binding"/>
    <property type="evidence" value="ECO:0007669"/>
    <property type="project" value="InterPro"/>
</dbReference>
<dbReference type="Gene3D" id="2.170.190.11">
    <property type="entry name" value="Molybdopterin biosynthesis moea protein, domain 3"/>
    <property type="match status" value="1"/>
</dbReference>
<accession>A0A3A6QWP8</accession>
<evidence type="ECO:0000256" key="5">
    <source>
        <dbReference type="ARBA" id="ARBA00022505"/>
    </source>
</evidence>
<name>A0A3A6QWP8_9VIBR</name>
<dbReference type="GO" id="GO:0061599">
    <property type="term" value="F:molybdopterin molybdotransferase activity"/>
    <property type="evidence" value="ECO:0007669"/>
    <property type="project" value="UniProtKB-UniRule"/>
</dbReference>
<evidence type="ECO:0000256" key="7">
    <source>
        <dbReference type="ARBA" id="ARBA00022723"/>
    </source>
</evidence>
<dbReference type="SMART" id="SM00852">
    <property type="entry name" value="MoCF_biosynth"/>
    <property type="match status" value="1"/>
</dbReference>
<dbReference type="Pfam" id="PF03205">
    <property type="entry name" value="MobB"/>
    <property type="match status" value="1"/>
</dbReference>
<dbReference type="AlphaFoldDB" id="A0A3A6QWP8"/>
<dbReference type="Pfam" id="PF00994">
    <property type="entry name" value="MoCF_biosynth"/>
    <property type="match status" value="1"/>
</dbReference>
<evidence type="ECO:0000256" key="4">
    <source>
        <dbReference type="ARBA" id="ARBA00010763"/>
    </source>
</evidence>
<dbReference type="InterPro" id="IPR008284">
    <property type="entry name" value="MoCF_biosynth_CS"/>
</dbReference>
<sequence>MITTTQLPVLGFAAYSGTGKTTLIEALLPKLTQAGLRIGMLKHAHHNFDVDQPGKDSYRLRKAGASQMLISSRNRYALMTETPESESEFDYLLSRFDDQKLDVILVEGCKNIAFPKIELHRAEIGKPWLYPSDDNIIAIASDSSQSDTDLPQMDINDLDAIAQFVLNYVTEITSPKSDKGSSCCDTLSPAFLSVTQGQEKILSLVDTVSDTEVCTIEQTYGRVLANDIISPVNVPQYTNSAMDGYAIRGDDLGREQYNVVAEVLAGHAYEPALELGQAVKIMTGAPTPLNGDTVIMREQAEHQENTVRFPNATIKRGQNVRQAGEDLAIGSDVFTKGCRIESAEMGMLASLGFGECPVFRKLKVAIFSTGDEVQAPGTAQQSNSIYDSNRFTIMGLLEKLGCEIIDFGILQDDEQLMVDALQSAALQADVVITSGGVSVGDADYVKLALDRLGQIDFWRINMRPGRPLAFGQINNKPFFGLPGNPVAVMVSFINFVEPALRKMQGELNWQPLKVSAIATEDLRSRQGRTEFSRGFYQFDETGRMTVRTTGKQGSGILRSMSEANCLIEISPSVDTVKVGENVTIIPLQGRI</sequence>
<dbReference type="InterPro" id="IPR001453">
    <property type="entry name" value="MoaB/Mog_dom"/>
</dbReference>
<dbReference type="OrthoDB" id="9804758at2"/>
<evidence type="ECO:0000256" key="11">
    <source>
        <dbReference type="RuleBase" id="RU365090"/>
    </source>
</evidence>
<evidence type="ECO:0000256" key="2">
    <source>
        <dbReference type="ARBA" id="ARBA00002901"/>
    </source>
</evidence>
<dbReference type="InterPro" id="IPR036688">
    <property type="entry name" value="MoeA_C_domain_IV_sf"/>
</dbReference>
<dbReference type="Pfam" id="PF03453">
    <property type="entry name" value="MoeA_N"/>
    <property type="match status" value="1"/>
</dbReference>
<organism evidence="13 14">
    <name type="scientific">Vibrio sinensis</name>
    <dbReference type="NCBI Taxonomy" id="2302434"/>
    <lineage>
        <taxon>Bacteria</taxon>
        <taxon>Pseudomonadati</taxon>
        <taxon>Pseudomonadota</taxon>
        <taxon>Gammaproteobacteria</taxon>
        <taxon>Vibrionales</taxon>
        <taxon>Vibrionaceae</taxon>
        <taxon>Vibrio</taxon>
    </lineage>
</organism>
<dbReference type="InterPro" id="IPR005111">
    <property type="entry name" value="MoeA_C_domain_IV"/>
</dbReference>
<evidence type="ECO:0000256" key="9">
    <source>
        <dbReference type="ARBA" id="ARBA00023150"/>
    </source>
</evidence>
<dbReference type="InterPro" id="IPR012182">
    <property type="entry name" value="MobB_MoeA"/>
</dbReference>
<dbReference type="SUPFAM" id="SSF63867">
    <property type="entry name" value="MoeA C-terminal domain-like"/>
    <property type="match status" value="1"/>
</dbReference>
<dbReference type="SUPFAM" id="SSF53218">
    <property type="entry name" value="Molybdenum cofactor biosynthesis proteins"/>
    <property type="match status" value="1"/>
</dbReference>